<dbReference type="GO" id="GO:0022857">
    <property type="term" value="F:transmembrane transporter activity"/>
    <property type="evidence" value="ECO:0007669"/>
    <property type="project" value="InterPro"/>
</dbReference>
<protein>
    <submittedName>
        <fullName evidence="8">DHA1 family tetracycline resistance protein-like MFS transporter</fullName>
    </submittedName>
</protein>
<feature type="transmembrane region" description="Helical" evidence="6">
    <location>
        <begin position="57"/>
        <end position="78"/>
    </location>
</feature>
<reference evidence="8 9" key="1">
    <citation type="submission" date="2023-07" db="EMBL/GenBank/DDBJ databases">
        <title>Genomic Encyclopedia of Type Strains, Phase IV (KMG-IV): sequencing the most valuable type-strain genomes for metagenomic binning, comparative biology and taxonomic classification.</title>
        <authorList>
            <person name="Goeker M."/>
        </authorList>
    </citation>
    <scope>NUCLEOTIDE SEQUENCE [LARGE SCALE GENOMIC DNA]</scope>
    <source>
        <strain evidence="8 9">DSM 46876</strain>
    </source>
</reference>
<dbReference type="RefSeq" id="WP_307250944.1">
    <property type="nucleotide sequence ID" value="NZ_JAUSUV010000002.1"/>
</dbReference>
<dbReference type="PRINTS" id="PR01035">
    <property type="entry name" value="TCRTETA"/>
</dbReference>
<dbReference type="GO" id="GO:0005886">
    <property type="term" value="C:plasma membrane"/>
    <property type="evidence" value="ECO:0007669"/>
    <property type="project" value="UniProtKB-SubCell"/>
</dbReference>
<evidence type="ECO:0000313" key="8">
    <source>
        <dbReference type="EMBL" id="MDQ0416474.1"/>
    </source>
</evidence>
<sequence length="411" mass="44395">MSVSKLQTEQKTEQTVDKHAFLFGLISVFLCGIGFSIIIPVVPFLVQPYTSSPGEQATVVTLLTSVYAICVFFAAPALGALSDKYGRRLLLLVCLLGSAIGYFVFGIGGALWVLFAGRIIEGITGGSISTIFAYFADIIPPEQRTKYFGWVSAVVGAGTVIGPTIGGLLAKFGYSVPLYFGAIITLLNVVYGIFYMPESLDKKNRLKEIPFVRLNPFTQLANILSMKNVKRLLVSAFLLWIPNGSLQAILSQFTMDTFSWKPALIGLMFTIIGFQDIISQAFIMPRLLKKCSDKQIAILGMVSEMIGYILIATSALFSFYPLLIAGMFIYGFGDSIFGPSFNGMISKSVDSSEQGRIQGGSQSIQALAKMIGPIMGGYIYVSLGHAAPAFMGMILIAAAIAVLYKGTHINT</sequence>
<feature type="transmembrane region" description="Helical" evidence="6">
    <location>
        <begin position="90"/>
        <end position="113"/>
    </location>
</feature>
<dbReference type="Pfam" id="PF07690">
    <property type="entry name" value="MFS_1"/>
    <property type="match status" value="1"/>
</dbReference>
<dbReference type="AlphaFoldDB" id="A0AAJ1TDE3"/>
<name>A0AAJ1TDE3_9BACL</name>
<dbReference type="Gene3D" id="1.20.1250.20">
    <property type="entry name" value="MFS general substrate transporter like domains"/>
    <property type="match status" value="1"/>
</dbReference>
<dbReference type="InterPro" id="IPR001958">
    <property type="entry name" value="Tet-R_TetA/multi-R_MdtG-like"/>
</dbReference>
<evidence type="ECO:0000256" key="5">
    <source>
        <dbReference type="ARBA" id="ARBA00023136"/>
    </source>
</evidence>
<evidence type="ECO:0000256" key="6">
    <source>
        <dbReference type="SAM" id="Phobius"/>
    </source>
</evidence>
<evidence type="ECO:0000256" key="1">
    <source>
        <dbReference type="ARBA" id="ARBA00004651"/>
    </source>
</evidence>
<dbReference type="InterPro" id="IPR020846">
    <property type="entry name" value="MFS_dom"/>
</dbReference>
<feature type="domain" description="Major facilitator superfamily (MFS) profile" evidence="7">
    <location>
        <begin position="20"/>
        <end position="410"/>
    </location>
</feature>
<feature type="transmembrane region" description="Helical" evidence="6">
    <location>
        <begin position="378"/>
        <end position="404"/>
    </location>
</feature>
<dbReference type="SUPFAM" id="SSF103473">
    <property type="entry name" value="MFS general substrate transporter"/>
    <property type="match status" value="1"/>
</dbReference>
<feature type="transmembrane region" description="Helical" evidence="6">
    <location>
        <begin position="176"/>
        <end position="196"/>
    </location>
</feature>
<feature type="transmembrane region" description="Helical" evidence="6">
    <location>
        <begin position="262"/>
        <end position="284"/>
    </location>
</feature>
<dbReference type="Proteomes" id="UP001238450">
    <property type="component" value="Unassembled WGS sequence"/>
</dbReference>
<feature type="transmembrane region" description="Helical" evidence="6">
    <location>
        <begin position="148"/>
        <end position="170"/>
    </location>
</feature>
<comment type="caution">
    <text evidence="8">The sequence shown here is derived from an EMBL/GenBank/DDBJ whole genome shotgun (WGS) entry which is preliminary data.</text>
</comment>
<keyword evidence="9" id="KW-1185">Reference proteome</keyword>
<keyword evidence="4 6" id="KW-1133">Transmembrane helix</keyword>
<feature type="transmembrane region" description="Helical" evidence="6">
    <location>
        <begin position="21"/>
        <end position="45"/>
    </location>
</feature>
<evidence type="ECO:0000256" key="4">
    <source>
        <dbReference type="ARBA" id="ARBA00022989"/>
    </source>
</evidence>
<feature type="transmembrane region" description="Helical" evidence="6">
    <location>
        <begin position="119"/>
        <end position="136"/>
    </location>
</feature>
<organism evidence="8 9">
    <name type="scientific">Croceifilum oryzae</name>
    <dbReference type="NCBI Taxonomy" id="1553429"/>
    <lineage>
        <taxon>Bacteria</taxon>
        <taxon>Bacillati</taxon>
        <taxon>Bacillota</taxon>
        <taxon>Bacilli</taxon>
        <taxon>Bacillales</taxon>
        <taxon>Thermoactinomycetaceae</taxon>
        <taxon>Croceifilum</taxon>
    </lineage>
</organism>
<dbReference type="InterPro" id="IPR036259">
    <property type="entry name" value="MFS_trans_sf"/>
</dbReference>
<dbReference type="EMBL" id="JAUSUV010000002">
    <property type="protein sequence ID" value="MDQ0416474.1"/>
    <property type="molecule type" value="Genomic_DNA"/>
</dbReference>
<evidence type="ECO:0000256" key="2">
    <source>
        <dbReference type="ARBA" id="ARBA00022448"/>
    </source>
</evidence>
<comment type="subcellular location">
    <subcellularLocation>
        <location evidence="1">Cell membrane</location>
        <topology evidence="1">Multi-pass membrane protein</topology>
    </subcellularLocation>
</comment>
<accession>A0AAJ1TDE3</accession>
<dbReference type="PANTHER" id="PTHR23504:SF15">
    <property type="entry name" value="MAJOR FACILITATOR SUPERFAMILY (MFS) PROFILE DOMAIN-CONTAINING PROTEIN"/>
    <property type="match status" value="1"/>
</dbReference>
<dbReference type="InterPro" id="IPR011701">
    <property type="entry name" value="MFS"/>
</dbReference>
<feature type="transmembrane region" description="Helical" evidence="6">
    <location>
        <begin position="305"/>
        <end position="332"/>
    </location>
</feature>
<proteinExistence type="predicted"/>
<gene>
    <name evidence="8" type="ORF">J2Z48_000638</name>
</gene>
<dbReference type="PANTHER" id="PTHR23504">
    <property type="entry name" value="MAJOR FACILITATOR SUPERFAMILY DOMAIN-CONTAINING PROTEIN 10"/>
    <property type="match status" value="1"/>
</dbReference>
<dbReference type="PROSITE" id="PS50850">
    <property type="entry name" value="MFS"/>
    <property type="match status" value="1"/>
</dbReference>
<keyword evidence="2" id="KW-0813">Transport</keyword>
<keyword evidence="3 6" id="KW-0812">Transmembrane</keyword>
<keyword evidence="5 6" id="KW-0472">Membrane</keyword>
<dbReference type="CDD" id="cd17330">
    <property type="entry name" value="MFS_SLC46_TetA_like"/>
    <property type="match status" value="1"/>
</dbReference>
<evidence type="ECO:0000256" key="3">
    <source>
        <dbReference type="ARBA" id="ARBA00022692"/>
    </source>
</evidence>
<evidence type="ECO:0000313" key="9">
    <source>
        <dbReference type="Proteomes" id="UP001238450"/>
    </source>
</evidence>
<feature type="transmembrane region" description="Helical" evidence="6">
    <location>
        <begin position="232"/>
        <end position="250"/>
    </location>
</feature>
<evidence type="ECO:0000259" key="7">
    <source>
        <dbReference type="PROSITE" id="PS50850"/>
    </source>
</evidence>